<evidence type="ECO:0000256" key="3">
    <source>
        <dbReference type="ARBA" id="ARBA00022679"/>
    </source>
</evidence>
<evidence type="ECO:0000256" key="6">
    <source>
        <dbReference type="SAM" id="MobiDB-lite"/>
    </source>
</evidence>
<dbReference type="AlphaFoldDB" id="A0A7S2KA90"/>
<dbReference type="InterPro" id="IPR002123">
    <property type="entry name" value="Plipid/glycerol_acylTrfase"/>
</dbReference>
<feature type="region of interest" description="Disordered" evidence="6">
    <location>
        <begin position="354"/>
        <end position="375"/>
    </location>
</feature>
<dbReference type="GO" id="GO:0003841">
    <property type="term" value="F:1-acylglycerol-3-phosphate O-acyltransferase activity"/>
    <property type="evidence" value="ECO:0007669"/>
    <property type="project" value="TreeGrafter"/>
</dbReference>
<evidence type="ECO:0000256" key="4">
    <source>
        <dbReference type="ARBA" id="ARBA00023098"/>
    </source>
</evidence>
<keyword evidence="5" id="KW-0012">Acyltransferase</keyword>
<dbReference type="PANTHER" id="PTHR10434">
    <property type="entry name" value="1-ACYL-SN-GLYCEROL-3-PHOSPHATE ACYLTRANSFERASE"/>
    <property type="match status" value="1"/>
</dbReference>
<keyword evidence="7" id="KW-0732">Signal</keyword>
<dbReference type="EMBL" id="HBGY01010912">
    <property type="protein sequence ID" value="CAD9569484.1"/>
    <property type="molecule type" value="Transcribed_RNA"/>
</dbReference>
<protein>
    <recommendedName>
        <fullName evidence="8">Phospholipid/glycerol acyltransferase domain-containing protein</fullName>
    </recommendedName>
</protein>
<reference evidence="9" key="1">
    <citation type="submission" date="2021-01" db="EMBL/GenBank/DDBJ databases">
        <authorList>
            <person name="Corre E."/>
            <person name="Pelletier E."/>
            <person name="Niang G."/>
            <person name="Scheremetjew M."/>
            <person name="Finn R."/>
            <person name="Kale V."/>
            <person name="Holt S."/>
            <person name="Cochrane G."/>
            <person name="Meng A."/>
            <person name="Brown T."/>
            <person name="Cohen L."/>
        </authorList>
    </citation>
    <scope>NUCLEOTIDE SEQUENCE</scope>
    <source>
        <strain evidence="9">B650</strain>
    </source>
</reference>
<dbReference type="GO" id="GO:0006654">
    <property type="term" value="P:phosphatidic acid biosynthetic process"/>
    <property type="evidence" value="ECO:0007669"/>
    <property type="project" value="TreeGrafter"/>
</dbReference>
<proteinExistence type="predicted"/>
<evidence type="ECO:0000256" key="7">
    <source>
        <dbReference type="SAM" id="SignalP"/>
    </source>
</evidence>
<evidence type="ECO:0000256" key="5">
    <source>
        <dbReference type="ARBA" id="ARBA00023315"/>
    </source>
</evidence>
<keyword evidence="3" id="KW-0808">Transferase</keyword>
<sequence>MRFIQILFTLASWTTWRAFAFTTSHNAVIQKTVTSRPTSTSALNSAASDTAVVEPSVGSSTVMKNINTASSLGKFKATLTKIGMLSYIASMCIALPVTMAPPALLHKTRLIKKSQREHLSVRAGQFCARWLMRIIPFADVNVTPADQKTDDPSIWVCNHISMMDIFFLMATSKKLRGKKARPIKIVYWKQLEDNPVNKIFFRSCGFIPVDMEANKAGETNSYDKKGFKQFLKLCKQAFSEGFDIGILPEGQLNPTPENGLQPVFTGAYTLAKMSRRPIRMIALHGTQKLWHPKEEIGMTVTDRKVKVRAYPAGTPFENGDDFANTFTKIIGHFGANGEDLPDSDLRELLYKTKDEDEERNRKELSPSELEFLQSL</sequence>
<feature type="domain" description="Phospholipid/glycerol acyltransferase" evidence="8">
    <location>
        <begin position="153"/>
        <end position="286"/>
    </location>
</feature>
<organism evidence="9">
    <name type="scientific">Leptocylindrus danicus</name>
    <dbReference type="NCBI Taxonomy" id="163516"/>
    <lineage>
        <taxon>Eukaryota</taxon>
        <taxon>Sar</taxon>
        <taxon>Stramenopiles</taxon>
        <taxon>Ochrophyta</taxon>
        <taxon>Bacillariophyta</taxon>
        <taxon>Coscinodiscophyceae</taxon>
        <taxon>Chaetocerotophycidae</taxon>
        <taxon>Leptocylindrales</taxon>
        <taxon>Leptocylindraceae</taxon>
        <taxon>Leptocylindrus</taxon>
    </lineage>
</organism>
<dbReference type="SUPFAM" id="SSF69593">
    <property type="entry name" value="Glycerol-3-phosphate (1)-acyltransferase"/>
    <property type="match status" value="1"/>
</dbReference>
<feature type="signal peptide" evidence="7">
    <location>
        <begin position="1"/>
        <end position="20"/>
    </location>
</feature>
<evidence type="ECO:0000259" key="8">
    <source>
        <dbReference type="SMART" id="SM00563"/>
    </source>
</evidence>
<evidence type="ECO:0000256" key="2">
    <source>
        <dbReference type="ARBA" id="ARBA00022516"/>
    </source>
</evidence>
<gene>
    <name evidence="9" type="ORF">LDAN0321_LOCUS6893</name>
</gene>
<feature type="compositionally biased region" description="Basic and acidic residues" evidence="6">
    <location>
        <begin position="354"/>
        <end position="365"/>
    </location>
</feature>
<evidence type="ECO:0000256" key="1">
    <source>
        <dbReference type="ARBA" id="ARBA00005189"/>
    </source>
</evidence>
<dbReference type="CDD" id="cd07989">
    <property type="entry name" value="LPLAT_AGPAT-like"/>
    <property type="match status" value="1"/>
</dbReference>
<accession>A0A7S2KA90</accession>
<dbReference type="PANTHER" id="PTHR10434:SF64">
    <property type="entry name" value="1-ACYL-SN-GLYCEROL-3-PHOSPHATE ACYLTRANSFERASE-RELATED"/>
    <property type="match status" value="1"/>
</dbReference>
<keyword evidence="2" id="KW-0444">Lipid biosynthesis</keyword>
<keyword evidence="4" id="KW-0443">Lipid metabolism</keyword>
<comment type="pathway">
    <text evidence="1">Lipid metabolism.</text>
</comment>
<name>A0A7S2KA90_9STRA</name>
<feature type="chain" id="PRO_5030688691" description="Phospholipid/glycerol acyltransferase domain-containing protein" evidence="7">
    <location>
        <begin position="21"/>
        <end position="375"/>
    </location>
</feature>
<evidence type="ECO:0000313" key="9">
    <source>
        <dbReference type="EMBL" id="CAD9569484.1"/>
    </source>
</evidence>
<dbReference type="SMART" id="SM00563">
    <property type="entry name" value="PlsC"/>
    <property type="match status" value="1"/>
</dbReference>
<dbReference type="Pfam" id="PF01553">
    <property type="entry name" value="Acyltransferase"/>
    <property type="match status" value="1"/>
</dbReference>